<dbReference type="InterPro" id="IPR036291">
    <property type="entry name" value="NAD(P)-bd_dom_sf"/>
</dbReference>
<keyword evidence="5" id="KW-1185">Reference proteome</keyword>
<dbReference type="Pfam" id="PF13561">
    <property type="entry name" value="adh_short_C2"/>
    <property type="match status" value="1"/>
</dbReference>
<comment type="caution">
    <text evidence="4">The sequence shown here is derived from an EMBL/GenBank/DDBJ whole genome shotgun (WGS) entry which is preliminary data.</text>
</comment>
<proteinExistence type="inferred from homology"/>
<organism evidence="4 5">
    <name type="scientific">Bacillus gaemokensis</name>
    <dbReference type="NCBI Taxonomy" id="574375"/>
    <lineage>
        <taxon>Bacteria</taxon>
        <taxon>Bacillati</taxon>
        <taxon>Bacillota</taxon>
        <taxon>Bacilli</taxon>
        <taxon>Bacillales</taxon>
        <taxon>Bacillaceae</taxon>
        <taxon>Bacillus</taxon>
        <taxon>Bacillus cereus group</taxon>
    </lineage>
</organism>
<dbReference type="EMBL" id="JOTM01000022">
    <property type="protein sequence ID" value="KEK22975.1"/>
    <property type="molecule type" value="Genomic_DNA"/>
</dbReference>
<dbReference type="RefSeq" id="WP_033676435.1">
    <property type="nucleotide sequence ID" value="NZ_JOTM01000022.1"/>
</dbReference>
<evidence type="ECO:0000313" key="5">
    <source>
        <dbReference type="Proteomes" id="UP000027778"/>
    </source>
</evidence>
<evidence type="ECO:0000256" key="3">
    <source>
        <dbReference type="ARBA" id="ARBA00023002"/>
    </source>
</evidence>
<keyword evidence="3" id="KW-0560">Oxidoreductase</keyword>
<dbReference type="InterPro" id="IPR002347">
    <property type="entry name" value="SDR_fam"/>
</dbReference>
<dbReference type="FunFam" id="3.40.50.720:FF:000084">
    <property type="entry name" value="Short-chain dehydrogenase reductase"/>
    <property type="match status" value="1"/>
</dbReference>
<dbReference type="AlphaFoldDB" id="A0A073K8V5"/>
<evidence type="ECO:0000256" key="1">
    <source>
        <dbReference type="ARBA" id="ARBA00006484"/>
    </source>
</evidence>
<dbReference type="PANTHER" id="PTHR43639">
    <property type="entry name" value="OXIDOREDUCTASE, SHORT-CHAIN DEHYDROGENASE/REDUCTASE FAMILY (AFU_ORTHOLOGUE AFUA_5G02870)"/>
    <property type="match status" value="1"/>
</dbReference>
<dbReference type="OrthoDB" id="9803333at2"/>
<dbReference type="eggNOG" id="COG1028">
    <property type="taxonomic scope" value="Bacteria"/>
</dbReference>
<comment type="similarity">
    <text evidence="1">Belongs to the short-chain dehydrogenases/reductases (SDR) family.</text>
</comment>
<dbReference type="CDD" id="cd05362">
    <property type="entry name" value="THN_reductase-like_SDR_c"/>
    <property type="match status" value="1"/>
</dbReference>
<dbReference type="SUPFAM" id="SSF51735">
    <property type="entry name" value="NAD(P)-binding Rossmann-fold domains"/>
    <property type="match status" value="1"/>
</dbReference>
<dbReference type="GO" id="GO:0016491">
    <property type="term" value="F:oxidoreductase activity"/>
    <property type="evidence" value="ECO:0007669"/>
    <property type="project" value="UniProtKB-KW"/>
</dbReference>
<protein>
    <submittedName>
        <fullName evidence="4">Short-chain dehydrogenase</fullName>
    </submittedName>
</protein>
<dbReference type="GO" id="GO:0008206">
    <property type="term" value="P:bile acid metabolic process"/>
    <property type="evidence" value="ECO:0007669"/>
    <property type="project" value="UniProtKB-ARBA"/>
</dbReference>
<dbReference type="STRING" id="574375.AZF08_23665"/>
<dbReference type="PRINTS" id="PR00081">
    <property type="entry name" value="GDHRDH"/>
</dbReference>
<comment type="subunit">
    <text evidence="2">Homotetramer.</text>
</comment>
<name>A0A073K8V5_9BACI</name>
<reference evidence="4 5" key="1">
    <citation type="submission" date="2014-06" db="EMBL/GenBank/DDBJ databases">
        <title>Draft genome sequence of Bacillus gaemokensis JCM 15801 (MCCC 1A00707).</title>
        <authorList>
            <person name="Lai Q."/>
            <person name="Liu Y."/>
            <person name="Shao Z."/>
        </authorList>
    </citation>
    <scope>NUCLEOTIDE SEQUENCE [LARGE SCALE GENOMIC DNA]</scope>
    <source>
        <strain evidence="4 5">JCM 15801</strain>
    </source>
</reference>
<dbReference type="PRINTS" id="PR00080">
    <property type="entry name" value="SDRFAMILY"/>
</dbReference>
<sequence length="252" mass="26915">MLKGKVALVTGASRGIGRAIAKRLANDGALVAVHYGNRKSDAEETVSEIQSNGGSAFSIEGNLESLHGVEALYASLDSELEKRTGGNQFDILVNNAAIGPGAFIEETTEDFFDRMVSVNAKAPFFITQQALPRLRDNSRIINISSAATRISLPDFVAYSMTKGAINTMTFTLAKQLGSRGITVNAILPGFIKTDMNAELLSDPMMKQYATEISAFNRLGEVEDIADTAAFLASPDSRWITGQLIDVSGGSCL</sequence>
<dbReference type="Gene3D" id="3.40.50.720">
    <property type="entry name" value="NAD(P)-binding Rossmann-like Domain"/>
    <property type="match status" value="1"/>
</dbReference>
<accession>A0A073K8V5</accession>
<evidence type="ECO:0000256" key="2">
    <source>
        <dbReference type="ARBA" id="ARBA00011881"/>
    </source>
</evidence>
<dbReference type="PANTHER" id="PTHR43639:SF1">
    <property type="entry name" value="SHORT-CHAIN DEHYDROGENASE_REDUCTASE FAMILY PROTEIN"/>
    <property type="match status" value="1"/>
</dbReference>
<gene>
    <name evidence="4" type="ORF">BAGA_14965</name>
</gene>
<dbReference type="NCBIfam" id="NF009388">
    <property type="entry name" value="PRK12747.1"/>
    <property type="match status" value="1"/>
</dbReference>
<dbReference type="Proteomes" id="UP000027778">
    <property type="component" value="Unassembled WGS sequence"/>
</dbReference>
<dbReference type="PROSITE" id="PS00061">
    <property type="entry name" value="ADH_SHORT"/>
    <property type="match status" value="1"/>
</dbReference>
<dbReference type="InterPro" id="IPR020904">
    <property type="entry name" value="Sc_DH/Rdtase_CS"/>
</dbReference>
<evidence type="ECO:0000313" key="4">
    <source>
        <dbReference type="EMBL" id="KEK22975.1"/>
    </source>
</evidence>